<accession>A0ABP0FE07</accession>
<name>A0ABP0FE07_CLALP</name>
<organism evidence="1 2">
    <name type="scientific">Clavelina lepadiformis</name>
    <name type="common">Light-bulb sea squirt</name>
    <name type="synonym">Ascidia lepadiformis</name>
    <dbReference type="NCBI Taxonomy" id="159417"/>
    <lineage>
        <taxon>Eukaryota</taxon>
        <taxon>Metazoa</taxon>
        <taxon>Chordata</taxon>
        <taxon>Tunicata</taxon>
        <taxon>Ascidiacea</taxon>
        <taxon>Aplousobranchia</taxon>
        <taxon>Clavelinidae</taxon>
        <taxon>Clavelina</taxon>
    </lineage>
</organism>
<gene>
    <name evidence="1" type="ORF">CVLEPA_LOCUS7875</name>
</gene>
<proteinExistence type="predicted"/>
<evidence type="ECO:0000313" key="2">
    <source>
        <dbReference type="Proteomes" id="UP001642483"/>
    </source>
</evidence>
<reference evidence="1 2" key="1">
    <citation type="submission" date="2024-02" db="EMBL/GenBank/DDBJ databases">
        <authorList>
            <person name="Daric V."/>
            <person name="Darras S."/>
        </authorList>
    </citation>
    <scope>NUCLEOTIDE SEQUENCE [LARGE SCALE GENOMIC DNA]</scope>
</reference>
<evidence type="ECO:0000313" key="1">
    <source>
        <dbReference type="EMBL" id="CAK8677889.1"/>
    </source>
</evidence>
<dbReference type="EMBL" id="CAWYQH010000046">
    <property type="protein sequence ID" value="CAK8677889.1"/>
    <property type="molecule type" value="Genomic_DNA"/>
</dbReference>
<dbReference type="Proteomes" id="UP001642483">
    <property type="component" value="Unassembled WGS sequence"/>
</dbReference>
<sequence length="73" mass="8230">MHIVMSMPKSNKKGACKKCVAEFYSLALQEVAVFFAKDGIEHMTQGFIKQVEDNRPGFTVNRRLVEDVGPKLD</sequence>
<comment type="caution">
    <text evidence="1">The sequence shown here is derived from an EMBL/GenBank/DDBJ whole genome shotgun (WGS) entry which is preliminary data.</text>
</comment>
<keyword evidence="2" id="KW-1185">Reference proteome</keyword>
<protein>
    <submittedName>
        <fullName evidence="1">Uncharacterized protein</fullName>
    </submittedName>
</protein>